<dbReference type="Gene3D" id="6.10.250.2840">
    <property type="match status" value="1"/>
</dbReference>
<dbReference type="OrthoDB" id="410463at2759"/>
<keyword evidence="5 7" id="KW-0520">NAD</keyword>
<dbReference type="Gene3D" id="3.50.50.60">
    <property type="entry name" value="FAD/NAD(P)-binding domain"/>
    <property type="match status" value="1"/>
</dbReference>
<feature type="binding site" evidence="7">
    <location>
        <position position="194"/>
    </location>
    <ligand>
        <name>substrate</name>
    </ligand>
</feature>
<comment type="PTM">
    <text evidence="7">During the catalytic reaction, a sulfide is transferred from Cys-192 to a reaction intermediate, generating a dehydroalanine residue.</text>
</comment>
<dbReference type="HAMAP" id="MF_03158">
    <property type="entry name" value="THI4"/>
    <property type="match status" value="1"/>
</dbReference>
<dbReference type="InterPro" id="IPR036188">
    <property type="entry name" value="FAD/NAD-bd_sf"/>
</dbReference>
<dbReference type="GO" id="GO:0009228">
    <property type="term" value="P:thiamine biosynthetic process"/>
    <property type="evidence" value="ECO:0007669"/>
    <property type="project" value="UniProtKB-UniRule"/>
</dbReference>
<feature type="binding site" evidence="7">
    <location>
        <begin position="271"/>
        <end position="273"/>
    </location>
    <ligand>
        <name>substrate</name>
    </ligand>
</feature>
<feature type="binding site" evidence="7">
    <location>
        <position position="163"/>
    </location>
    <ligand>
        <name>substrate</name>
    </ligand>
</feature>
<evidence type="ECO:0000256" key="7">
    <source>
        <dbReference type="HAMAP-Rule" id="MF_03158"/>
    </source>
</evidence>
<evidence type="ECO:0000256" key="1">
    <source>
        <dbReference type="ARBA" id="ARBA00022679"/>
    </source>
</evidence>
<comment type="subunit">
    <text evidence="7">Homooctamer.</text>
</comment>
<keyword evidence="7" id="KW-0963">Cytoplasm</keyword>
<feature type="modified residue" description="2,3-didehydroalanine (Cys)" evidence="7">
    <location>
        <position position="192"/>
    </location>
</feature>
<protein>
    <recommendedName>
        <fullName evidence="7">Thiamine thiazole synthase</fullName>
    </recommendedName>
    <alternativeName>
        <fullName evidence="7">Thiazole biosynthetic enzyme</fullName>
        <ecNumber evidence="7">2.4.2.60</ecNumber>
    </alternativeName>
</protein>
<dbReference type="InterPro" id="IPR027495">
    <property type="entry name" value="Sti35"/>
</dbReference>
<evidence type="ECO:0000256" key="4">
    <source>
        <dbReference type="ARBA" id="ARBA00023004"/>
    </source>
</evidence>
<comment type="similarity">
    <text evidence="7">Belongs to the THI4 family.</text>
</comment>
<keyword evidence="3 7" id="KW-0784">Thiamine biosynthesis</keyword>
<dbReference type="GO" id="GO:0052837">
    <property type="term" value="P:thiazole biosynthetic process"/>
    <property type="evidence" value="ECO:0007669"/>
    <property type="project" value="UniProtKB-UniRule"/>
</dbReference>
<dbReference type="SUPFAM" id="SSF51905">
    <property type="entry name" value="FAD/NAD(P)-binding domain"/>
    <property type="match status" value="1"/>
</dbReference>
<keyword evidence="7" id="KW-0539">Nucleus</keyword>
<evidence type="ECO:0000313" key="8">
    <source>
        <dbReference type="EMBL" id="ORE05399.1"/>
    </source>
</evidence>
<sequence length="307" mass="33332">MSTTTTVTLTNGHRLGGDEFRPDMKLEDFDNYKFAPIRESQVSREMVTRYMNDMLHYAESDVVIVGCGSAGLSCAWELSKDPSLKIAIIEQNVAPGGGCWLGGQLFSAMIVRKPADKFLDELDIPYDEKEDYVVVKHAALFTSTILSKLLMRPNVKLFNATAVEDLIVKKNKVAGVVTNWTLVSLNHDTQSCMDPNVIEAKIVVSGTGHDGPMGASGVKRLESIGLIAQKKGMLSLDMNAAEDDIVKYTREVVPGMVVTGMELAELDGAPRMGPTFGAMLISGQKAAYAARASLARQIKEEKLASKA</sequence>
<evidence type="ECO:0000256" key="5">
    <source>
        <dbReference type="ARBA" id="ARBA00023027"/>
    </source>
</evidence>
<comment type="cofactor">
    <cofactor evidence="7">
        <name>Fe cation</name>
        <dbReference type="ChEBI" id="CHEBI:24875"/>
    </cofactor>
    <text evidence="7">Binds 1 Fe cation per subunit.</text>
</comment>
<comment type="catalytic activity">
    <reaction evidence="6 7">
        <text>[ADP-thiazole synthase]-L-cysteine + glycine + NAD(+) = [ADP-thiazole synthase]-dehydroalanine + ADP-5-ethyl-4-methylthiazole-2-carboxylate + nicotinamide + 3 H2O + 2 H(+)</text>
        <dbReference type="Rhea" id="RHEA:55708"/>
        <dbReference type="Rhea" id="RHEA-COMP:14264"/>
        <dbReference type="Rhea" id="RHEA-COMP:14265"/>
        <dbReference type="ChEBI" id="CHEBI:15377"/>
        <dbReference type="ChEBI" id="CHEBI:15378"/>
        <dbReference type="ChEBI" id="CHEBI:17154"/>
        <dbReference type="ChEBI" id="CHEBI:29950"/>
        <dbReference type="ChEBI" id="CHEBI:57305"/>
        <dbReference type="ChEBI" id="CHEBI:57540"/>
        <dbReference type="ChEBI" id="CHEBI:90873"/>
        <dbReference type="ChEBI" id="CHEBI:139151"/>
        <dbReference type="EC" id="2.4.2.60"/>
    </reaction>
</comment>
<proteinExistence type="inferred from homology"/>
<comment type="function">
    <text evidence="7">Involved in biosynthesis of the thiamine precursor thiazole. Catalyzes the conversion of NAD and glycine to adenosine diphosphate 5-(2-hydroxyethyl)-4-methylthiazole-2-carboxylic acid (ADT), an adenylated thiazole intermediate. The reaction includes an iron-dependent sulfide transfer from a conserved cysteine residue of the protein to a thiazole intermediate. The enzyme can only undergo a single turnover, which suggests it is a suicide enzyme. May have additional roles in adaptation to various stress conditions and in DNA damage tolerance.</text>
</comment>
<dbReference type="PANTHER" id="PTHR43422:SF3">
    <property type="entry name" value="THIAMINE THIAZOLE SYNTHASE"/>
    <property type="match status" value="1"/>
</dbReference>
<keyword evidence="2 7" id="KW-0479">Metal-binding</keyword>
<comment type="subcellular location">
    <subcellularLocation>
        <location evidence="7">Cytoplasm</location>
    </subcellularLocation>
    <subcellularLocation>
        <location evidence="7">Nucleus</location>
    </subcellularLocation>
</comment>
<evidence type="ECO:0000256" key="6">
    <source>
        <dbReference type="ARBA" id="ARBA00052768"/>
    </source>
</evidence>
<dbReference type="GO" id="GO:0005829">
    <property type="term" value="C:cytosol"/>
    <property type="evidence" value="ECO:0007669"/>
    <property type="project" value="UniProtKB-UniRule"/>
</dbReference>
<feature type="binding site" evidence="7">
    <location>
        <position position="209"/>
    </location>
    <ligand>
        <name>substrate</name>
    </ligand>
</feature>
<organism evidence="8">
    <name type="scientific">Rhizopus microsporus var. microsporus</name>
    <dbReference type="NCBI Taxonomy" id="86635"/>
    <lineage>
        <taxon>Eukaryota</taxon>
        <taxon>Fungi</taxon>
        <taxon>Fungi incertae sedis</taxon>
        <taxon>Mucoromycota</taxon>
        <taxon>Mucoromycotina</taxon>
        <taxon>Mucoromycetes</taxon>
        <taxon>Mucorales</taxon>
        <taxon>Mucorineae</taxon>
        <taxon>Rhizopodaceae</taxon>
        <taxon>Rhizopus</taxon>
    </lineage>
</organism>
<accession>A0A1X0R069</accession>
<dbReference type="GO" id="GO:0005506">
    <property type="term" value="F:iron ion binding"/>
    <property type="evidence" value="ECO:0007669"/>
    <property type="project" value="UniProtKB-UniRule"/>
</dbReference>
<dbReference type="VEuPathDB" id="FungiDB:BCV72DRAFT_139842"/>
<feature type="binding site" evidence="7">
    <location>
        <begin position="90"/>
        <end position="91"/>
    </location>
    <ligand>
        <name>substrate</name>
    </ligand>
</feature>
<dbReference type="EMBL" id="KV921945">
    <property type="protein sequence ID" value="ORE05399.1"/>
    <property type="molecule type" value="Genomic_DNA"/>
</dbReference>
<dbReference type="GO" id="GO:0160205">
    <property type="term" value="F:cysteine-dependent adenosine diphosphate thiazole synthase activity"/>
    <property type="evidence" value="ECO:0007669"/>
    <property type="project" value="UniProtKB-EC"/>
</dbReference>
<keyword evidence="1 7" id="KW-0808">Transferase</keyword>
<evidence type="ECO:0000256" key="3">
    <source>
        <dbReference type="ARBA" id="ARBA00022977"/>
    </source>
</evidence>
<name>A0A1X0R069_RHIZD</name>
<feature type="binding site" evidence="7">
    <location>
        <position position="98"/>
    </location>
    <ligand>
        <name>substrate</name>
    </ligand>
</feature>
<dbReference type="EC" id="2.4.2.60" evidence="7"/>
<dbReference type="AlphaFoldDB" id="A0A1X0R069"/>
<feature type="binding site" evidence="7">
    <location>
        <position position="261"/>
    </location>
    <ligand>
        <name>substrate</name>
    </ligand>
</feature>
<dbReference type="NCBIfam" id="TIGR00292">
    <property type="entry name" value="sulfide-dependent adenosine diphosphate thiazole synthase"/>
    <property type="match status" value="1"/>
</dbReference>
<dbReference type="FunFam" id="3.50.50.60:FF:000070">
    <property type="entry name" value="Thiamine thiazole synthase, chloroplastic"/>
    <property type="match status" value="1"/>
</dbReference>
<feature type="binding site" evidence="7">
    <location>
        <position position="70"/>
    </location>
    <ligand>
        <name>substrate</name>
    </ligand>
</feature>
<dbReference type="Proteomes" id="UP000242414">
    <property type="component" value="Unassembled WGS sequence"/>
</dbReference>
<dbReference type="PANTHER" id="PTHR43422">
    <property type="entry name" value="THIAMINE THIAZOLE SYNTHASE"/>
    <property type="match status" value="1"/>
</dbReference>
<gene>
    <name evidence="8" type="ORF">BCV72DRAFT_139842</name>
</gene>
<dbReference type="Pfam" id="PF01946">
    <property type="entry name" value="Thi4"/>
    <property type="match status" value="1"/>
</dbReference>
<evidence type="ECO:0000256" key="2">
    <source>
        <dbReference type="ARBA" id="ARBA00022723"/>
    </source>
</evidence>
<dbReference type="GO" id="GO:0005634">
    <property type="term" value="C:nucleus"/>
    <property type="evidence" value="ECO:0007669"/>
    <property type="project" value="UniProtKB-SubCell"/>
</dbReference>
<reference evidence="8" key="1">
    <citation type="journal article" date="2016" name="Proc. Natl. Acad. Sci. U.S.A.">
        <title>Lipid metabolic changes in an early divergent fungus govern the establishment of a mutualistic symbiosis with endobacteria.</title>
        <authorList>
            <person name="Lastovetsky O.A."/>
            <person name="Gaspar M.L."/>
            <person name="Mondo S.J."/>
            <person name="LaButti K.M."/>
            <person name="Sandor L."/>
            <person name="Grigoriev I.V."/>
            <person name="Henry S.A."/>
            <person name="Pawlowska T.E."/>
        </authorList>
    </citation>
    <scope>NUCLEOTIDE SEQUENCE [LARGE SCALE GENOMIC DNA]</scope>
    <source>
        <strain evidence="8">ATCC 52814</strain>
    </source>
</reference>
<keyword evidence="4 7" id="KW-0408">Iron</keyword>
<dbReference type="InterPro" id="IPR002922">
    <property type="entry name" value="Thi4_fam"/>
</dbReference>